<organism evidence="6 7">
    <name type="scientific">Saccharospirillum mangrovi</name>
    <dbReference type="NCBI Taxonomy" id="2161747"/>
    <lineage>
        <taxon>Bacteria</taxon>
        <taxon>Pseudomonadati</taxon>
        <taxon>Pseudomonadota</taxon>
        <taxon>Gammaproteobacteria</taxon>
        <taxon>Oceanospirillales</taxon>
        <taxon>Saccharospirillaceae</taxon>
        <taxon>Saccharospirillum</taxon>
    </lineage>
</organism>
<evidence type="ECO:0000256" key="1">
    <source>
        <dbReference type="ARBA" id="ARBA00006586"/>
    </source>
</evidence>
<keyword evidence="2" id="KW-0378">Hydrolase</keyword>
<dbReference type="PANTHER" id="PTHR34218:SF4">
    <property type="entry name" value="ACYL-HOMOSERINE LACTONE ACYLASE QUIP"/>
    <property type="match status" value="1"/>
</dbReference>
<feature type="transmembrane region" description="Helical" evidence="5">
    <location>
        <begin position="12"/>
        <end position="30"/>
    </location>
</feature>
<dbReference type="SUPFAM" id="SSF56235">
    <property type="entry name" value="N-terminal nucleophile aminohydrolases (Ntn hydrolases)"/>
    <property type="match status" value="1"/>
</dbReference>
<comment type="similarity">
    <text evidence="1">Belongs to the peptidase S45 family.</text>
</comment>
<dbReference type="Gene3D" id="2.30.120.10">
    <property type="match status" value="1"/>
</dbReference>
<dbReference type="InterPro" id="IPR029055">
    <property type="entry name" value="Ntn_hydrolases_N"/>
</dbReference>
<accession>A0ABV8A2J2</accession>
<dbReference type="Pfam" id="PF01804">
    <property type="entry name" value="Penicil_amidase"/>
    <property type="match status" value="1"/>
</dbReference>
<dbReference type="PANTHER" id="PTHR34218">
    <property type="entry name" value="PEPTIDASE S45 PENICILLIN AMIDASE"/>
    <property type="match status" value="1"/>
</dbReference>
<proteinExistence type="inferred from homology"/>
<dbReference type="InterPro" id="IPR043146">
    <property type="entry name" value="Penicillin_amidase_N_B-knob"/>
</dbReference>
<evidence type="ECO:0000256" key="3">
    <source>
        <dbReference type="ARBA" id="ARBA00023145"/>
    </source>
</evidence>
<evidence type="ECO:0000256" key="5">
    <source>
        <dbReference type="SAM" id="Phobius"/>
    </source>
</evidence>
<dbReference type="Gene3D" id="3.60.20.10">
    <property type="entry name" value="Glutamine Phosphoribosylpyrophosphate, subunit 1, domain 1"/>
    <property type="match status" value="1"/>
</dbReference>
<keyword evidence="7" id="KW-1185">Reference proteome</keyword>
<dbReference type="EMBL" id="JBHRYR010000003">
    <property type="protein sequence ID" value="MFC3853575.1"/>
    <property type="molecule type" value="Genomic_DNA"/>
</dbReference>
<keyword evidence="5" id="KW-1133">Transmembrane helix</keyword>
<keyword evidence="5" id="KW-0472">Membrane</keyword>
<gene>
    <name evidence="6" type="ORF">ACFOOG_12080</name>
</gene>
<dbReference type="Gene3D" id="1.10.1400.10">
    <property type="match status" value="1"/>
</dbReference>
<dbReference type="InterPro" id="IPR023343">
    <property type="entry name" value="Penicillin_amidase_dom1"/>
</dbReference>
<protein>
    <submittedName>
        <fullName evidence="6">Penicillin acylase family protein</fullName>
    </submittedName>
</protein>
<reference evidence="7" key="1">
    <citation type="journal article" date="2019" name="Int. J. Syst. Evol. Microbiol.">
        <title>The Global Catalogue of Microorganisms (GCM) 10K type strain sequencing project: providing services to taxonomists for standard genome sequencing and annotation.</title>
        <authorList>
            <consortium name="The Broad Institute Genomics Platform"/>
            <consortium name="The Broad Institute Genome Sequencing Center for Infectious Disease"/>
            <person name="Wu L."/>
            <person name="Ma J."/>
        </authorList>
    </citation>
    <scope>NUCLEOTIDE SEQUENCE [LARGE SCALE GENOMIC DNA]</scope>
    <source>
        <strain evidence="7">IBRC 10765</strain>
    </source>
</reference>
<comment type="subunit">
    <text evidence="4">Heterodimer of an alpha subunit and a beta subunit processed from the same precursor.</text>
</comment>
<dbReference type="CDD" id="cd03747">
    <property type="entry name" value="Ntn_PGA_like"/>
    <property type="match status" value="1"/>
</dbReference>
<dbReference type="InterPro" id="IPR043147">
    <property type="entry name" value="Penicillin_amidase_A-knob"/>
</dbReference>
<dbReference type="InterPro" id="IPR014395">
    <property type="entry name" value="Pen/GL7ACA/AHL_acylase"/>
</dbReference>
<evidence type="ECO:0000313" key="6">
    <source>
        <dbReference type="EMBL" id="MFC3853575.1"/>
    </source>
</evidence>
<dbReference type="RefSeq" id="WP_380696861.1">
    <property type="nucleotide sequence ID" value="NZ_JBHRYR010000003.1"/>
</dbReference>
<comment type="caution">
    <text evidence="6">The sequence shown here is derived from an EMBL/GenBank/DDBJ whole genome shotgun (WGS) entry which is preliminary data.</text>
</comment>
<sequence>MRLVTGLRWIKRLTVLVSLALVIGLGFFYWQLTGSLATLDGQRLGLPLHADVTITRDQQGLPTITATTRPDTAFGLGYIHAQDRFFQMDLLRRNSAGEMSALFGAVALGYDQRIRVHQFRQRGNAAVNALPQAHRDVLHAYTLGVNAGLSDLRNPPFEYSLLGVEPTPWVPADTMLVLYSMYLDLQPNWNEQEASRAAMLDLLPADWFNFLQPEGGEWDAPISGTPYVYAADLPETPLAQFSTAPDPLAYRYADPFDVGSNSWSVAGSRTRYPAAMVANDMHLGLRVPNIWYRATWAVPGHDRSISGATLPGTPAMVVGSNEHIAWAFTNSNGDYHDTILLQTRRDDSEYLTPDGWVPFEIQNEVIAIKDAEPVVSAVKRTRWGPVIGRNHNGQWMVMRWVAHDPAGANLMLMELEGVDKAVDALPIAAQTGVPGQNFVVVDKDGNQAWSIMGRLPRRAGEGFDGRLPMDWSTGTHFWNGYLTPEEYPRVINPATERIWTGNARMVSGADLERVGTAEYALGARQQQIRNRLLQNQVFTEQDFLDLQMDNQAIFLERWQALLSAVLAQPNSAELADAQQYVDNWAGRADKNDVGYWLVKRFREKVINATAGEVFRYLEQQAPNVFVTSHINRMVEYPVWQLVTEEPAAHLPAGYTDWTTFLRAIAFEMVQELTQNGGEPLAQHTWGRHNTLAIEHPLANNIPLLGRFLKMPAEPMHGDTFMPNIQRPDNGASQRMAVAPGHEENGIFHMATGQSAHPLSPFFDRGHRDWVEGQPSPLLPGETRYRLRLLP</sequence>
<keyword evidence="5" id="KW-0812">Transmembrane</keyword>
<evidence type="ECO:0000256" key="2">
    <source>
        <dbReference type="ARBA" id="ARBA00022801"/>
    </source>
</evidence>
<name>A0ABV8A2J2_9GAMM</name>
<dbReference type="PIRSF" id="PIRSF001227">
    <property type="entry name" value="Pen_acylase"/>
    <property type="match status" value="1"/>
</dbReference>
<evidence type="ECO:0000256" key="4">
    <source>
        <dbReference type="ARBA" id="ARBA00038735"/>
    </source>
</evidence>
<dbReference type="InterPro" id="IPR002692">
    <property type="entry name" value="S45"/>
</dbReference>
<evidence type="ECO:0000313" key="7">
    <source>
        <dbReference type="Proteomes" id="UP001595617"/>
    </source>
</evidence>
<keyword evidence="3" id="KW-0865">Zymogen</keyword>
<dbReference type="Proteomes" id="UP001595617">
    <property type="component" value="Unassembled WGS sequence"/>
</dbReference>
<dbReference type="Gene3D" id="1.10.439.10">
    <property type="entry name" value="Penicillin Amidohydrolase, domain 1"/>
    <property type="match status" value="1"/>
</dbReference>